<reference evidence="1 2" key="1">
    <citation type="submission" date="2019-03" db="EMBL/GenBank/DDBJ databases">
        <title>Genomic Encyclopedia of Type Strains, Phase III (KMG-III): the genomes of soil and plant-associated and newly described type strains.</title>
        <authorList>
            <person name="Whitman W."/>
        </authorList>
    </citation>
    <scope>NUCLEOTIDE SEQUENCE [LARGE SCALE GENOMIC DNA]</scope>
    <source>
        <strain evidence="1 2">CGMCC 1.7660</strain>
    </source>
</reference>
<proteinExistence type="predicted"/>
<dbReference type="AlphaFoldDB" id="A0A4R6WX06"/>
<dbReference type="PANTHER" id="PTHR39327">
    <property type="match status" value="1"/>
</dbReference>
<protein>
    <submittedName>
        <fullName evidence="1">Transglutaminase-like cysteine proteinase BTLCP</fullName>
    </submittedName>
</protein>
<organism evidence="1 2">
    <name type="scientific">Dongia mobilis</name>
    <dbReference type="NCBI Taxonomy" id="578943"/>
    <lineage>
        <taxon>Bacteria</taxon>
        <taxon>Pseudomonadati</taxon>
        <taxon>Pseudomonadota</taxon>
        <taxon>Alphaproteobacteria</taxon>
        <taxon>Rhodospirillales</taxon>
        <taxon>Dongiaceae</taxon>
        <taxon>Dongia</taxon>
    </lineage>
</organism>
<gene>
    <name evidence="1" type="ORF">A8950_0477</name>
</gene>
<dbReference type="Pfam" id="PF06035">
    <property type="entry name" value="Peptidase_C93"/>
    <property type="match status" value="1"/>
</dbReference>
<dbReference type="Proteomes" id="UP000295783">
    <property type="component" value="Unassembled WGS sequence"/>
</dbReference>
<evidence type="ECO:0000313" key="1">
    <source>
        <dbReference type="EMBL" id="TDQ83933.1"/>
    </source>
</evidence>
<dbReference type="PANTHER" id="PTHR39327:SF1">
    <property type="entry name" value="BLR5470 PROTEIN"/>
    <property type="match status" value="1"/>
</dbReference>
<keyword evidence="2" id="KW-1185">Reference proteome</keyword>
<comment type="caution">
    <text evidence="1">The sequence shown here is derived from an EMBL/GenBank/DDBJ whole genome shotgun (WGS) entry which is preliminary data.</text>
</comment>
<dbReference type="RefSeq" id="WP_133612009.1">
    <property type="nucleotide sequence ID" value="NZ_SNYW01000006.1"/>
</dbReference>
<evidence type="ECO:0000313" key="2">
    <source>
        <dbReference type="Proteomes" id="UP000295783"/>
    </source>
</evidence>
<dbReference type="Gene3D" id="3.10.620.30">
    <property type="match status" value="1"/>
</dbReference>
<accession>A0A4R6WX06</accession>
<dbReference type="InterPro" id="IPR010319">
    <property type="entry name" value="Transglutaminase-like_Cys_pept"/>
</dbReference>
<dbReference type="OrthoDB" id="5401788at2"/>
<name>A0A4R6WX06_9PROT</name>
<sequence length="218" mass="24790">MTWTERRARCLAGRLAIWAALPLACLLLVAQPGTAEARKYPKIFGSVELPSKNLKKFPKWLDMVGRWKNGQPCESDTCTVKGWQGLVDKLKGMDRLSQIKEVNSLLNSKKYIIDMKNWGLEDYWATPYQFLKKNGDCEDYAIAKFMVLKAIGVPIEDMRIVALQDLNLGVGHAVLVVYDGDNPLLLDNQIKSVVPANTVKHYQPVYSINENGWWLHRK</sequence>
<dbReference type="EMBL" id="SNYW01000006">
    <property type="protein sequence ID" value="TDQ83933.1"/>
    <property type="molecule type" value="Genomic_DNA"/>
</dbReference>